<organism evidence="2">
    <name type="scientific">Oryza brachyantha</name>
    <name type="common">malo sina</name>
    <dbReference type="NCBI Taxonomy" id="4533"/>
    <lineage>
        <taxon>Eukaryota</taxon>
        <taxon>Viridiplantae</taxon>
        <taxon>Streptophyta</taxon>
        <taxon>Embryophyta</taxon>
        <taxon>Tracheophyta</taxon>
        <taxon>Spermatophyta</taxon>
        <taxon>Magnoliopsida</taxon>
        <taxon>Liliopsida</taxon>
        <taxon>Poales</taxon>
        <taxon>Poaceae</taxon>
        <taxon>BOP clade</taxon>
        <taxon>Oryzoideae</taxon>
        <taxon>Oryzeae</taxon>
        <taxon>Oryzinae</taxon>
        <taxon>Oryza</taxon>
    </lineage>
</organism>
<feature type="transmembrane region" description="Helical" evidence="1">
    <location>
        <begin position="22"/>
        <end position="42"/>
    </location>
</feature>
<reference evidence="2" key="1">
    <citation type="journal article" date="2013" name="Nat. Commun.">
        <title>Whole-genome sequencing of Oryza brachyantha reveals mechanisms underlying Oryza genome evolution.</title>
        <authorList>
            <person name="Chen J."/>
            <person name="Huang Q."/>
            <person name="Gao D."/>
            <person name="Wang J."/>
            <person name="Lang Y."/>
            <person name="Liu T."/>
            <person name="Li B."/>
            <person name="Bai Z."/>
            <person name="Luis Goicoechea J."/>
            <person name="Liang C."/>
            <person name="Chen C."/>
            <person name="Zhang W."/>
            <person name="Sun S."/>
            <person name="Liao Y."/>
            <person name="Zhang X."/>
            <person name="Yang L."/>
            <person name="Song C."/>
            <person name="Wang M."/>
            <person name="Shi J."/>
            <person name="Liu G."/>
            <person name="Liu J."/>
            <person name="Zhou H."/>
            <person name="Zhou W."/>
            <person name="Yu Q."/>
            <person name="An N."/>
            <person name="Chen Y."/>
            <person name="Cai Q."/>
            <person name="Wang B."/>
            <person name="Liu B."/>
            <person name="Min J."/>
            <person name="Huang Y."/>
            <person name="Wu H."/>
            <person name="Li Z."/>
            <person name="Zhang Y."/>
            <person name="Yin Y."/>
            <person name="Song W."/>
            <person name="Jiang J."/>
            <person name="Jackson S.A."/>
            <person name="Wing R.A."/>
            <person name="Wang J."/>
            <person name="Chen M."/>
        </authorList>
    </citation>
    <scope>NUCLEOTIDE SEQUENCE [LARGE SCALE GENOMIC DNA]</scope>
    <source>
        <strain evidence="2">cv. IRGC 101232</strain>
    </source>
</reference>
<evidence type="ECO:0000256" key="1">
    <source>
        <dbReference type="SAM" id="Phobius"/>
    </source>
</evidence>
<reference evidence="2" key="2">
    <citation type="submission" date="2013-04" db="UniProtKB">
        <authorList>
            <consortium name="EnsemblPlants"/>
        </authorList>
    </citation>
    <scope>IDENTIFICATION</scope>
</reference>
<evidence type="ECO:0000313" key="3">
    <source>
        <dbReference type="Proteomes" id="UP000006038"/>
    </source>
</evidence>
<sequence length="128" mass="15126">MHMTLHARDVIRNIISTPLRKMLIKLFAYFHMRGVLCCLSQITSLSIFLFLFFINSLICIGSIKLICIHIMLSWNLVRYSFHVKMFDVKNKLANVGPRQKYRKVLKKTRKEEEHNRCGFEVIKQNLAI</sequence>
<feature type="transmembrane region" description="Helical" evidence="1">
    <location>
        <begin position="48"/>
        <end position="77"/>
    </location>
</feature>
<dbReference type="Proteomes" id="UP000006038">
    <property type="component" value="Chromosome 8"/>
</dbReference>
<accession>J3MQS2</accession>
<dbReference type="AlphaFoldDB" id="J3MQS2"/>
<keyword evidence="3" id="KW-1185">Reference proteome</keyword>
<name>J3MQS2_ORYBR</name>
<proteinExistence type="predicted"/>
<dbReference type="HOGENOM" id="CLU_1963002_0_0_1"/>
<protein>
    <submittedName>
        <fullName evidence="2">Uncharacterized protein</fullName>
    </submittedName>
</protein>
<keyword evidence="1" id="KW-1133">Transmembrane helix</keyword>
<evidence type="ECO:0000313" key="2">
    <source>
        <dbReference type="EnsemblPlants" id="OB08G14510.1"/>
    </source>
</evidence>
<keyword evidence="1" id="KW-0472">Membrane</keyword>
<keyword evidence="1" id="KW-0812">Transmembrane</keyword>
<dbReference type="Gramene" id="OB08G14510.1">
    <property type="protein sequence ID" value="OB08G14510.1"/>
    <property type="gene ID" value="OB08G14510"/>
</dbReference>
<dbReference type="EnsemblPlants" id="OB08G14510.1">
    <property type="protein sequence ID" value="OB08G14510.1"/>
    <property type="gene ID" value="OB08G14510"/>
</dbReference>